<evidence type="ECO:0000256" key="1">
    <source>
        <dbReference type="SAM" id="SignalP"/>
    </source>
</evidence>
<feature type="chain" id="PRO_5042945537" evidence="1">
    <location>
        <begin position="26"/>
        <end position="214"/>
    </location>
</feature>
<comment type="caution">
    <text evidence="2">The sequence shown here is derived from an EMBL/GenBank/DDBJ whole genome shotgun (WGS) entry which is preliminary data.</text>
</comment>
<feature type="signal peptide" evidence="1">
    <location>
        <begin position="1"/>
        <end position="25"/>
    </location>
</feature>
<protein>
    <submittedName>
        <fullName evidence="2">Uncharacterized protein</fullName>
    </submittedName>
</protein>
<organism evidence="2 3">
    <name type="scientific">Pseudopithomyces chartarum</name>
    <dbReference type="NCBI Taxonomy" id="1892770"/>
    <lineage>
        <taxon>Eukaryota</taxon>
        <taxon>Fungi</taxon>
        <taxon>Dikarya</taxon>
        <taxon>Ascomycota</taxon>
        <taxon>Pezizomycotina</taxon>
        <taxon>Dothideomycetes</taxon>
        <taxon>Pleosporomycetidae</taxon>
        <taxon>Pleosporales</taxon>
        <taxon>Massarineae</taxon>
        <taxon>Didymosphaeriaceae</taxon>
        <taxon>Pseudopithomyces</taxon>
    </lineage>
</organism>
<name>A0AAN6M471_9PLEO</name>
<evidence type="ECO:0000313" key="2">
    <source>
        <dbReference type="EMBL" id="KAK3214349.1"/>
    </source>
</evidence>
<keyword evidence="1" id="KW-0732">Signal</keyword>
<dbReference type="Proteomes" id="UP001280581">
    <property type="component" value="Unassembled WGS sequence"/>
</dbReference>
<sequence>MKATLILSTIAGVAVAGTRPPPGCAFDNCFWKEKIPSEWRPVAKTFCEALVGKQPCNTKTVTTTQTLPPTTLIRTKPPTTIRQTTRSTTTVYDSIVETVSQIDGTSCVATGSAVSTTTEITFPTFTPASRLKERAFDTLDEDIEYQALTKRTNLPSFVSAGCNKSPPLDKLKAACKCFLQAPPPVVTVTKKVPGRTVTSNPAPFTKTITTTLPP</sequence>
<proteinExistence type="predicted"/>
<dbReference type="AlphaFoldDB" id="A0AAN6M471"/>
<accession>A0AAN6M471</accession>
<keyword evidence="3" id="KW-1185">Reference proteome</keyword>
<gene>
    <name evidence="2" type="ORF">GRF29_28g2862855</name>
</gene>
<dbReference type="EMBL" id="WVTA01000004">
    <property type="protein sequence ID" value="KAK3214349.1"/>
    <property type="molecule type" value="Genomic_DNA"/>
</dbReference>
<reference evidence="2 3" key="1">
    <citation type="submission" date="2021-02" db="EMBL/GenBank/DDBJ databases">
        <title>Genome assembly of Pseudopithomyces chartarum.</title>
        <authorList>
            <person name="Jauregui R."/>
            <person name="Singh J."/>
            <person name="Voisey C."/>
        </authorList>
    </citation>
    <scope>NUCLEOTIDE SEQUENCE [LARGE SCALE GENOMIC DNA]</scope>
    <source>
        <strain evidence="2 3">AGR01</strain>
    </source>
</reference>
<evidence type="ECO:0000313" key="3">
    <source>
        <dbReference type="Proteomes" id="UP001280581"/>
    </source>
</evidence>